<dbReference type="AlphaFoldDB" id="A0A6G8APR0"/>
<dbReference type="Gene3D" id="1.10.10.10">
    <property type="entry name" value="Winged helix-like DNA-binding domain superfamily/Winged helix DNA-binding domain"/>
    <property type="match status" value="1"/>
</dbReference>
<protein>
    <submittedName>
        <fullName evidence="1">Helix-turn-helix domain-containing protein</fullName>
    </submittedName>
</protein>
<name>A0A6G8APR0_9ENTE</name>
<dbReference type="SUPFAM" id="SSF46955">
    <property type="entry name" value="Putative DNA-binding domain"/>
    <property type="match status" value="1"/>
</dbReference>
<evidence type="ECO:0000313" key="1">
    <source>
        <dbReference type="EMBL" id="QIL47068.1"/>
    </source>
</evidence>
<dbReference type="KEGG" id="vhy:G7082_00255"/>
<sequence>MNKIMDKILSMVDKTLKSIEKNYAIKSRYLNKKNACVYADISEPTLEKWLAKGLPITKVDGTFRIDTQEIDKFMIENRM</sequence>
<proteinExistence type="predicted"/>
<reference evidence="1 2" key="1">
    <citation type="submission" date="2020-03" db="EMBL/GenBank/DDBJ databases">
        <title>Vagococcus sp. nov., isolated from beetles.</title>
        <authorList>
            <person name="Hyun D.-W."/>
            <person name="Bae J.-W."/>
        </authorList>
    </citation>
    <scope>NUCLEOTIDE SEQUENCE [LARGE SCALE GENOMIC DNA]</scope>
    <source>
        <strain evidence="1 2">HDW17B</strain>
    </source>
</reference>
<dbReference type="InterPro" id="IPR036388">
    <property type="entry name" value="WH-like_DNA-bd_sf"/>
</dbReference>
<dbReference type="RefSeq" id="WP_166033180.1">
    <property type="nucleotide sequence ID" value="NZ_CP049887.1"/>
</dbReference>
<evidence type="ECO:0000313" key="2">
    <source>
        <dbReference type="Proteomes" id="UP000501747"/>
    </source>
</evidence>
<organism evidence="1 2">
    <name type="scientific">Vagococcus hydrophili</name>
    <dbReference type="NCBI Taxonomy" id="2714947"/>
    <lineage>
        <taxon>Bacteria</taxon>
        <taxon>Bacillati</taxon>
        <taxon>Bacillota</taxon>
        <taxon>Bacilli</taxon>
        <taxon>Lactobacillales</taxon>
        <taxon>Enterococcaceae</taxon>
        <taxon>Vagococcus</taxon>
    </lineage>
</organism>
<dbReference type="Proteomes" id="UP000501747">
    <property type="component" value="Chromosome"/>
</dbReference>
<dbReference type="InterPro" id="IPR009061">
    <property type="entry name" value="DNA-bd_dom_put_sf"/>
</dbReference>
<gene>
    <name evidence="1" type="ORF">G7082_00255</name>
</gene>
<keyword evidence="2" id="KW-1185">Reference proteome</keyword>
<dbReference type="EMBL" id="CP049887">
    <property type="protein sequence ID" value="QIL47068.1"/>
    <property type="molecule type" value="Genomic_DNA"/>
</dbReference>
<accession>A0A6G8APR0</accession>